<dbReference type="OMA" id="TTHFNGQ"/>
<organism evidence="2 3">
    <name type="scientific">Trichoderma harzianum</name>
    <name type="common">Hypocrea lixii</name>
    <dbReference type="NCBI Taxonomy" id="5544"/>
    <lineage>
        <taxon>Eukaryota</taxon>
        <taxon>Fungi</taxon>
        <taxon>Dikarya</taxon>
        <taxon>Ascomycota</taxon>
        <taxon>Pezizomycotina</taxon>
        <taxon>Sordariomycetes</taxon>
        <taxon>Hypocreomycetidae</taxon>
        <taxon>Hypocreales</taxon>
        <taxon>Hypocreaceae</taxon>
        <taxon>Trichoderma</taxon>
    </lineage>
</organism>
<protein>
    <recommendedName>
        <fullName evidence="1">SnoaL-like domain-containing protein</fullName>
    </recommendedName>
</protein>
<dbReference type="SUPFAM" id="SSF54427">
    <property type="entry name" value="NTF2-like"/>
    <property type="match status" value="1"/>
</dbReference>
<comment type="caution">
    <text evidence="2">The sequence shown here is derived from an EMBL/GenBank/DDBJ whole genome shotgun (WGS) entry which is preliminary data.</text>
</comment>
<dbReference type="Proteomes" id="UP000034112">
    <property type="component" value="Unassembled WGS sequence"/>
</dbReference>
<evidence type="ECO:0000313" key="3">
    <source>
        <dbReference type="Proteomes" id="UP000034112"/>
    </source>
</evidence>
<evidence type="ECO:0000259" key="1">
    <source>
        <dbReference type="Pfam" id="PF13577"/>
    </source>
</evidence>
<dbReference type="Gene3D" id="3.10.450.50">
    <property type="match status" value="1"/>
</dbReference>
<proteinExistence type="predicted"/>
<name>A0A0F9XGL5_TRIHA</name>
<reference evidence="3" key="1">
    <citation type="journal article" date="2015" name="Genome Announc.">
        <title>Draft whole-genome sequence of the biocontrol agent Trichoderma harzianum T6776.</title>
        <authorList>
            <person name="Baroncelli R."/>
            <person name="Piaggeschi G."/>
            <person name="Fiorini L."/>
            <person name="Bertolini E."/>
            <person name="Zapparata A."/>
            <person name="Pe M.E."/>
            <person name="Sarrocco S."/>
            <person name="Vannacci G."/>
        </authorList>
    </citation>
    <scope>NUCLEOTIDE SEQUENCE [LARGE SCALE GENOMIC DNA]</scope>
    <source>
        <strain evidence="3">T6776</strain>
    </source>
</reference>
<gene>
    <name evidence="2" type="ORF">THAR02_03728</name>
</gene>
<dbReference type="OrthoDB" id="4796015at2759"/>
<dbReference type="InterPro" id="IPR032710">
    <property type="entry name" value="NTF2-like_dom_sf"/>
</dbReference>
<feature type="domain" description="SnoaL-like" evidence="1">
    <location>
        <begin position="10"/>
        <end position="144"/>
    </location>
</feature>
<accession>A0A0F9XGL5</accession>
<dbReference type="AlphaFoldDB" id="A0A0F9XGL5"/>
<sequence length="157" mass="18158">MAANLTLSPEEAHDRIAIRKVIDRYAHCADHRLADEQMSLFTENTNFVVYMQGEGTEASQVISKREDLRPVFEFLRQYTRTTHFNGQSMMDIGPDGKTATGETYCMTYHLSEKDGQRQMFIGSLRYQDTLTKGDDGTWLFSERKLYLDWSETRPSNP</sequence>
<dbReference type="EMBL" id="JOKZ01000086">
    <property type="protein sequence ID" value="KKP04136.1"/>
    <property type="molecule type" value="Genomic_DNA"/>
</dbReference>
<dbReference type="Pfam" id="PF13577">
    <property type="entry name" value="SnoaL_4"/>
    <property type="match status" value="1"/>
</dbReference>
<dbReference type="InterPro" id="IPR037401">
    <property type="entry name" value="SnoaL-like"/>
</dbReference>
<evidence type="ECO:0000313" key="2">
    <source>
        <dbReference type="EMBL" id="KKP04136.1"/>
    </source>
</evidence>